<name>A0A1J4K9E0_9EUKA</name>
<dbReference type="InterPro" id="IPR046982">
    <property type="entry name" value="BIN3/RVS161-like"/>
</dbReference>
<dbReference type="Pfam" id="PF03114">
    <property type="entry name" value="BAR"/>
    <property type="match status" value="1"/>
</dbReference>
<dbReference type="GO" id="GO:0015629">
    <property type="term" value="C:actin cytoskeleton"/>
    <property type="evidence" value="ECO:0007669"/>
    <property type="project" value="TreeGrafter"/>
</dbReference>
<dbReference type="VEuPathDB" id="TrichDB:TRFO_05188"/>
<dbReference type="InterPro" id="IPR027267">
    <property type="entry name" value="AH/BAR_dom_sf"/>
</dbReference>
<evidence type="ECO:0000256" key="3">
    <source>
        <dbReference type="ARBA" id="ARBA00023212"/>
    </source>
</evidence>
<dbReference type="GO" id="GO:0006897">
    <property type="term" value="P:endocytosis"/>
    <property type="evidence" value="ECO:0007669"/>
    <property type="project" value="InterPro"/>
</dbReference>
<evidence type="ECO:0000256" key="2">
    <source>
        <dbReference type="ARBA" id="ARBA00022490"/>
    </source>
</evidence>
<feature type="compositionally biased region" description="Pro residues" evidence="5">
    <location>
        <begin position="259"/>
        <end position="268"/>
    </location>
</feature>
<evidence type="ECO:0000313" key="7">
    <source>
        <dbReference type="EMBL" id="OHT07554.1"/>
    </source>
</evidence>
<dbReference type="PANTHER" id="PTHR47174">
    <property type="entry name" value="BRIDGING INTEGRATOR 3"/>
    <property type="match status" value="1"/>
</dbReference>
<keyword evidence="3" id="KW-0206">Cytoskeleton</keyword>
<evidence type="ECO:0000256" key="1">
    <source>
        <dbReference type="ARBA" id="ARBA00004245"/>
    </source>
</evidence>
<feature type="domain" description="BAR" evidence="6">
    <location>
        <begin position="12"/>
        <end position="210"/>
    </location>
</feature>
<feature type="compositionally biased region" description="Low complexity" evidence="5">
    <location>
        <begin position="269"/>
        <end position="288"/>
    </location>
</feature>
<dbReference type="Gene3D" id="1.20.1270.60">
    <property type="entry name" value="Arfaptin homology (AH) domain/BAR domain"/>
    <property type="match status" value="1"/>
</dbReference>
<gene>
    <name evidence="7" type="ORF">TRFO_05188</name>
</gene>
<organism evidence="7 8">
    <name type="scientific">Tritrichomonas foetus</name>
    <dbReference type="NCBI Taxonomy" id="1144522"/>
    <lineage>
        <taxon>Eukaryota</taxon>
        <taxon>Metamonada</taxon>
        <taxon>Parabasalia</taxon>
        <taxon>Tritrichomonadida</taxon>
        <taxon>Tritrichomonadidae</taxon>
        <taxon>Tritrichomonas</taxon>
    </lineage>
</organism>
<dbReference type="GO" id="GO:0051666">
    <property type="term" value="P:actin cortical patch localization"/>
    <property type="evidence" value="ECO:0007669"/>
    <property type="project" value="InterPro"/>
</dbReference>
<dbReference type="Proteomes" id="UP000179807">
    <property type="component" value="Unassembled WGS sequence"/>
</dbReference>
<proteinExistence type="predicted"/>
<sequence>MKQIIKNAEQALNIKPPKTIDPLYTEAKESFIKISKDTIIMIKSINNFLNDLERISRLSVRIGDGVASFFNDNPQYQPQGRNLSTVGQNVDRLTYQFLKPKLDPYVVQPLESFQAEIKRLKDVRSKLKVERKNYDRLRQKLQKLEGKNSNLNLVRETEGHMREAYNKYQSFNQDFIQSVKKLVASRPQCLDTPLTNMTNILSQYLGEVMKNVNSLRTTFPPQVFVQKYGPSQEVTSNPYSQAPLPDLGPNPYSQVDLPPSQPQMPAYPMPQQAMQQPPMGPPQAGYPSVPQFIPPSMENLAPPPPVPVIVNGQADAPQKTAKKKSEPMAC</sequence>
<keyword evidence="4" id="KW-0175">Coiled coil</keyword>
<dbReference type="RefSeq" id="XP_068360690.1">
    <property type="nucleotide sequence ID" value="XM_068492345.1"/>
</dbReference>
<evidence type="ECO:0000256" key="4">
    <source>
        <dbReference type="SAM" id="Coils"/>
    </source>
</evidence>
<comment type="caution">
    <text evidence="7">The sequence shown here is derived from an EMBL/GenBank/DDBJ whole genome shotgun (WGS) entry which is preliminary data.</text>
</comment>
<protein>
    <recommendedName>
        <fullName evidence="6">BAR domain-containing protein</fullName>
    </recommendedName>
</protein>
<feature type="coiled-coil region" evidence="4">
    <location>
        <begin position="110"/>
        <end position="154"/>
    </location>
</feature>
<keyword evidence="8" id="KW-1185">Reference proteome</keyword>
<feature type="region of interest" description="Disordered" evidence="5">
    <location>
        <begin position="232"/>
        <end position="330"/>
    </location>
</feature>
<evidence type="ECO:0000259" key="6">
    <source>
        <dbReference type="Pfam" id="PF03114"/>
    </source>
</evidence>
<dbReference type="PANTHER" id="PTHR47174:SF3">
    <property type="entry name" value="BRIDGING INTEGRATOR 3"/>
    <property type="match status" value="1"/>
</dbReference>
<dbReference type="InterPro" id="IPR004148">
    <property type="entry name" value="BAR_dom"/>
</dbReference>
<dbReference type="EMBL" id="MLAK01000693">
    <property type="protein sequence ID" value="OHT07554.1"/>
    <property type="molecule type" value="Genomic_DNA"/>
</dbReference>
<dbReference type="SUPFAM" id="SSF103657">
    <property type="entry name" value="BAR/IMD domain-like"/>
    <property type="match status" value="1"/>
</dbReference>
<evidence type="ECO:0000313" key="8">
    <source>
        <dbReference type="Proteomes" id="UP000179807"/>
    </source>
</evidence>
<dbReference type="CDD" id="cd07307">
    <property type="entry name" value="BAR"/>
    <property type="match status" value="1"/>
</dbReference>
<comment type="subcellular location">
    <subcellularLocation>
        <location evidence="1">Cytoplasm</location>
        <location evidence="1">Cytoskeleton</location>
    </subcellularLocation>
</comment>
<dbReference type="GO" id="GO:0005737">
    <property type="term" value="C:cytoplasm"/>
    <property type="evidence" value="ECO:0007669"/>
    <property type="project" value="InterPro"/>
</dbReference>
<dbReference type="GeneID" id="94827049"/>
<keyword evidence="2" id="KW-0963">Cytoplasm</keyword>
<dbReference type="AlphaFoldDB" id="A0A1J4K9E0"/>
<reference evidence="7" key="1">
    <citation type="submission" date="2016-10" db="EMBL/GenBank/DDBJ databases">
        <authorList>
            <person name="Benchimol M."/>
            <person name="Almeida L.G."/>
            <person name="Vasconcelos A.T."/>
            <person name="Perreira-Neves A."/>
            <person name="Rosa I.A."/>
            <person name="Tasca T."/>
            <person name="Bogo M.R."/>
            <person name="de Souza W."/>
        </authorList>
    </citation>
    <scope>NUCLEOTIDE SEQUENCE [LARGE SCALE GENOMIC DNA]</scope>
    <source>
        <strain evidence="7">K</strain>
    </source>
</reference>
<evidence type="ECO:0000256" key="5">
    <source>
        <dbReference type="SAM" id="MobiDB-lite"/>
    </source>
</evidence>
<accession>A0A1J4K9E0</accession>